<evidence type="ECO:0000256" key="9">
    <source>
        <dbReference type="PROSITE-ProRule" id="PRU01248"/>
    </source>
</evidence>
<feature type="domain" description="Core-binding (CB)" evidence="11">
    <location>
        <begin position="6"/>
        <end position="93"/>
    </location>
</feature>
<evidence type="ECO:0000256" key="2">
    <source>
        <dbReference type="ARBA" id="ARBA00016082"/>
    </source>
</evidence>
<dbReference type="Pfam" id="PF02899">
    <property type="entry name" value="Phage_int_SAM_1"/>
    <property type="match status" value="1"/>
</dbReference>
<feature type="domain" description="Tyr recombinase" evidence="10">
    <location>
        <begin position="122"/>
        <end position="313"/>
    </location>
</feature>
<dbReference type="PROSITE" id="PS51898">
    <property type="entry name" value="TYR_RECOMBINASE"/>
    <property type="match status" value="1"/>
</dbReference>
<dbReference type="CDD" id="cd00397">
    <property type="entry name" value="DNA_BRE_C"/>
    <property type="match status" value="1"/>
</dbReference>
<dbReference type="SUPFAM" id="SSF56349">
    <property type="entry name" value="DNA breaking-rejoining enzymes"/>
    <property type="match status" value="1"/>
</dbReference>
<dbReference type="GO" id="GO:0016787">
    <property type="term" value="F:hydrolase activity"/>
    <property type="evidence" value="ECO:0007669"/>
    <property type="project" value="UniProtKB-KW"/>
</dbReference>
<accession>A0A8S5QTC2</accession>
<evidence type="ECO:0000256" key="5">
    <source>
        <dbReference type="ARBA" id="ARBA00022908"/>
    </source>
</evidence>
<dbReference type="Gene3D" id="1.10.443.10">
    <property type="entry name" value="Intergrase catalytic core"/>
    <property type="match status" value="1"/>
</dbReference>
<dbReference type="InterPro" id="IPR044068">
    <property type="entry name" value="CB"/>
</dbReference>
<keyword evidence="8" id="KW-1179">Viral genome integration</keyword>
<reference evidence="12" key="1">
    <citation type="journal article" date="2021" name="Proc. Natl. Acad. Sci. U.S.A.">
        <title>A Catalog of Tens of Thousands of Viruses from Human Metagenomes Reveals Hidden Associations with Chronic Diseases.</title>
        <authorList>
            <person name="Tisza M.J."/>
            <person name="Buck C.B."/>
        </authorList>
    </citation>
    <scope>NUCLEOTIDE SEQUENCE</scope>
    <source>
        <strain evidence="12">CtBtS10</strain>
    </source>
</reference>
<evidence type="ECO:0000256" key="6">
    <source>
        <dbReference type="ARBA" id="ARBA00023125"/>
    </source>
</evidence>
<dbReference type="Pfam" id="PF00589">
    <property type="entry name" value="Phage_integrase"/>
    <property type="match status" value="1"/>
</dbReference>
<protein>
    <recommendedName>
        <fullName evidence="2">Integrase</fullName>
    </recommendedName>
</protein>
<dbReference type="GO" id="GO:0003677">
    <property type="term" value="F:DNA binding"/>
    <property type="evidence" value="ECO:0007669"/>
    <property type="project" value="UniProtKB-UniRule"/>
</dbReference>
<evidence type="ECO:0000313" key="12">
    <source>
        <dbReference type="EMBL" id="DAE22051.1"/>
    </source>
</evidence>
<organism evidence="12">
    <name type="scientific">Siphoviridae sp. ctBtS10</name>
    <dbReference type="NCBI Taxonomy" id="2826190"/>
    <lineage>
        <taxon>Viruses</taxon>
        <taxon>Duplodnaviria</taxon>
        <taxon>Heunggongvirae</taxon>
        <taxon>Uroviricota</taxon>
        <taxon>Caudoviricetes</taxon>
    </lineage>
</organism>
<evidence type="ECO:0000256" key="7">
    <source>
        <dbReference type="ARBA" id="ARBA00023172"/>
    </source>
</evidence>
<keyword evidence="6 9" id="KW-0238">DNA-binding</keyword>
<dbReference type="InterPro" id="IPR004107">
    <property type="entry name" value="Integrase_SAM-like_N"/>
</dbReference>
<dbReference type="GO" id="GO:0075713">
    <property type="term" value="P:establishment of integrated proviral latency"/>
    <property type="evidence" value="ECO:0007669"/>
    <property type="project" value="UniProtKB-KW"/>
</dbReference>
<evidence type="ECO:0000256" key="4">
    <source>
        <dbReference type="ARBA" id="ARBA00022801"/>
    </source>
</evidence>
<evidence type="ECO:0000256" key="3">
    <source>
        <dbReference type="ARBA" id="ARBA00022679"/>
    </source>
</evidence>
<dbReference type="InterPro" id="IPR002104">
    <property type="entry name" value="Integrase_catalytic"/>
</dbReference>
<evidence type="ECO:0000259" key="10">
    <source>
        <dbReference type="PROSITE" id="PS51898"/>
    </source>
</evidence>
<name>A0A8S5QTC2_9CAUD</name>
<dbReference type="GO" id="GO:0016740">
    <property type="term" value="F:transferase activity"/>
    <property type="evidence" value="ECO:0007669"/>
    <property type="project" value="UniProtKB-KW"/>
</dbReference>
<dbReference type="InterPro" id="IPR013762">
    <property type="entry name" value="Integrase-like_cat_sf"/>
</dbReference>
<dbReference type="EMBL" id="BK015725">
    <property type="protein sequence ID" value="DAE22051.1"/>
    <property type="molecule type" value="Genomic_DNA"/>
</dbReference>
<dbReference type="Gene3D" id="1.10.150.130">
    <property type="match status" value="1"/>
</dbReference>
<proteinExistence type="inferred from homology"/>
<dbReference type="InterPro" id="IPR011010">
    <property type="entry name" value="DNA_brk_join_enz"/>
</dbReference>
<keyword evidence="3" id="KW-0808">Transferase</keyword>
<dbReference type="PANTHER" id="PTHR30349">
    <property type="entry name" value="PHAGE INTEGRASE-RELATED"/>
    <property type="match status" value="1"/>
</dbReference>
<keyword evidence="8" id="KW-1160">Virus entry into host cell</keyword>
<evidence type="ECO:0000256" key="1">
    <source>
        <dbReference type="ARBA" id="ARBA00008857"/>
    </source>
</evidence>
<dbReference type="GO" id="GO:0015074">
    <property type="term" value="P:DNA integration"/>
    <property type="evidence" value="ECO:0007669"/>
    <property type="project" value="UniProtKB-KW"/>
</dbReference>
<dbReference type="GO" id="GO:0006310">
    <property type="term" value="P:DNA recombination"/>
    <property type="evidence" value="ECO:0007669"/>
    <property type="project" value="UniProtKB-KW"/>
</dbReference>
<evidence type="ECO:0000256" key="8">
    <source>
        <dbReference type="ARBA" id="ARBA00023195"/>
    </source>
</evidence>
<keyword evidence="7" id="KW-0233">DNA recombination</keyword>
<dbReference type="InterPro" id="IPR010998">
    <property type="entry name" value="Integrase_recombinase_N"/>
</dbReference>
<keyword evidence="4" id="KW-0378">Hydrolase</keyword>
<keyword evidence="5" id="KW-0229">DNA integration</keyword>
<comment type="similarity">
    <text evidence="1">Belongs to the 'phage' integrase family.</text>
</comment>
<dbReference type="PROSITE" id="PS51900">
    <property type="entry name" value="CB"/>
    <property type="match status" value="1"/>
</dbReference>
<sequence>MGRTSAQERRVMSALDSWLRNVQASGAAERTVTAYAAVTNSFYSFLVESGLSTEEPTFTTMQAYRDHLFDRGLSPVSVRYHLVVLRSFFTYASSPELGEDRFYEQNPVSLYLMPSLRKLGKRPYDVLLTDEQVCKLWRDSPVRTTHPENWPRNYAIVILLLTTELRNAELRALTPADIDLEDAALRVEHGKGDKFRVVDLPDIAVIALRHYLASGIRPDDLPDTSPLFGTLRSGEWKSGTKQWLSELVERHVRSVTGVPDIRSHDLRHVGSRLDLNSGMPENELQAKLGHASPITTQRYSGRLMDRSGRKSAKKVFAERDLQAKRSADKLTAFYA</sequence>
<evidence type="ECO:0000259" key="11">
    <source>
        <dbReference type="PROSITE" id="PS51900"/>
    </source>
</evidence>
<dbReference type="GO" id="GO:0044826">
    <property type="term" value="P:viral genome integration into host DNA"/>
    <property type="evidence" value="ECO:0007669"/>
    <property type="project" value="UniProtKB-KW"/>
</dbReference>
<dbReference type="InterPro" id="IPR050090">
    <property type="entry name" value="Tyrosine_recombinase_XerCD"/>
</dbReference>